<reference evidence="1 2" key="1">
    <citation type="submission" date="2024-01" db="EMBL/GenBank/DDBJ databases">
        <title>Genome assemblies of Stephania.</title>
        <authorList>
            <person name="Yang L."/>
        </authorList>
    </citation>
    <scope>NUCLEOTIDE SEQUENCE [LARGE SCALE GENOMIC DNA]</scope>
    <source>
        <strain evidence="1">JXDWG</strain>
        <tissue evidence="1">Leaf</tissue>
    </source>
</reference>
<organism evidence="1 2">
    <name type="scientific">Stephania cephalantha</name>
    <dbReference type="NCBI Taxonomy" id="152367"/>
    <lineage>
        <taxon>Eukaryota</taxon>
        <taxon>Viridiplantae</taxon>
        <taxon>Streptophyta</taxon>
        <taxon>Embryophyta</taxon>
        <taxon>Tracheophyta</taxon>
        <taxon>Spermatophyta</taxon>
        <taxon>Magnoliopsida</taxon>
        <taxon>Ranunculales</taxon>
        <taxon>Menispermaceae</taxon>
        <taxon>Menispermoideae</taxon>
        <taxon>Cissampelideae</taxon>
        <taxon>Stephania</taxon>
    </lineage>
</organism>
<dbReference type="AlphaFoldDB" id="A0AAP0HRJ4"/>
<comment type="caution">
    <text evidence="1">The sequence shown here is derived from an EMBL/GenBank/DDBJ whole genome shotgun (WGS) entry which is preliminary data.</text>
</comment>
<sequence>MQGCIYLQTNKLNCIEFVDEKNKMLHRIVHIYIVLCMHTPQQIELKCMIHIKIGLQFATLALARLGDGSSSS</sequence>
<name>A0AAP0HRJ4_9MAGN</name>
<evidence type="ECO:0000313" key="1">
    <source>
        <dbReference type="EMBL" id="KAK9093946.1"/>
    </source>
</evidence>
<proteinExistence type="predicted"/>
<evidence type="ECO:0000313" key="2">
    <source>
        <dbReference type="Proteomes" id="UP001419268"/>
    </source>
</evidence>
<protein>
    <submittedName>
        <fullName evidence="1">Uncharacterized protein</fullName>
    </submittedName>
</protein>
<gene>
    <name evidence="1" type="ORF">Scep_025415</name>
</gene>
<dbReference type="EMBL" id="JBBNAG010000011">
    <property type="protein sequence ID" value="KAK9093946.1"/>
    <property type="molecule type" value="Genomic_DNA"/>
</dbReference>
<accession>A0AAP0HRJ4</accession>
<dbReference type="Proteomes" id="UP001419268">
    <property type="component" value="Unassembled WGS sequence"/>
</dbReference>
<keyword evidence="2" id="KW-1185">Reference proteome</keyword>